<feature type="non-terminal residue" evidence="1">
    <location>
        <position position="98"/>
    </location>
</feature>
<sequence length="98" mass="11210">KKAELKTHESVAVPVAEDNKVTEITLIVDGEQHLPNPFPPERPMETVVLRSMNETEDQGNETEIETRNKMSLMNEGPVDWRSEDRPEIVSREVEVVKE</sequence>
<protein>
    <submittedName>
        <fullName evidence="1">Uncharacterized protein</fullName>
    </submittedName>
</protein>
<dbReference type="EMBL" id="UYYB01121282">
    <property type="protein sequence ID" value="VDM83134.1"/>
    <property type="molecule type" value="Genomic_DNA"/>
</dbReference>
<evidence type="ECO:0000313" key="1">
    <source>
        <dbReference type="EMBL" id="VDM83134.1"/>
    </source>
</evidence>
<feature type="non-terminal residue" evidence="1">
    <location>
        <position position="1"/>
    </location>
</feature>
<dbReference type="AlphaFoldDB" id="A0A3P7JW58"/>
<name>A0A3P7JW58_STRVU</name>
<gene>
    <name evidence="1" type="ORF">SVUK_LOCUS18132</name>
</gene>
<evidence type="ECO:0000313" key="2">
    <source>
        <dbReference type="Proteomes" id="UP000270094"/>
    </source>
</evidence>
<proteinExistence type="predicted"/>
<reference evidence="1 2" key="1">
    <citation type="submission" date="2018-11" db="EMBL/GenBank/DDBJ databases">
        <authorList>
            <consortium name="Pathogen Informatics"/>
        </authorList>
    </citation>
    <scope>NUCLEOTIDE SEQUENCE [LARGE SCALE GENOMIC DNA]</scope>
</reference>
<organism evidence="1 2">
    <name type="scientific">Strongylus vulgaris</name>
    <name type="common">Blood worm</name>
    <dbReference type="NCBI Taxonomy" id="40348"/>
    <lineage>
        <taxon>Eukaryota</taxon>
        <taxon>Metazoa</taxon>
        <taxon>Ecdysozoa</taxon>
        <taxon>Nematoda</taxon>
        <taxon>Chromadorea</taxon>
        <taxon>Rhabditida</taxon>
        <taxon>Rhabditina</taxon>
        <taxon>Rhabditomorpha</taxon>
        <taxon>Strongyloidea</taxon>
        <taxon>Strongylidae</taxon>
        <taxon>Strongylus</taxon>
    </lineage>
</organism>
<keyword evidence="2" id="KW-1185">Reference proteome</keyword>
<accession>A0A3P7JW58</accession>
<dbReference type="Proteomes" id="UP000270094">
    <property type="component" value="Unassembled WGS sequence"/>
</dbReference>